<reference evidence="2" key="2">
    <citation type="submission" date="2021-03" db="UniProtKB">
        <authorList>
            <consortium name="EnsemblPlants"/>
        </authorList>
    </citation>
    <scope>IDENTIFICATION</scope>
</reference>
<keyword evidence="3" id="KW-1185">Reference proteome</keyword>
<feature type="region of interest" description="Disordered" evidence="1">
    <location>
        <begin position="21"/>
        <end position="51"/>
    </location>
</feature>
<reference evidence="2" key="1">
    <citation type="submission" date="2018-11" db="EMBL/GenBank/DDBJ databases">
        <authorList>
            <person name="Grassa J C."/>
        </authorList>
    </citation>
    <scope>NUCLEOTIDE SEQUENCE [LARGE SCALE GENOMIC DNA]</scope>
</reference>
<dbReference type="Proteomes" id="UP000596661">
    <property type="component" value="Chromosome 1"/>
</dbReference>
<sequence length="120" mass="13084">MVVTRGGIQTDPVNLIMIDPSIQTPRNARDPPRTNPRQVNTRPLTVGHGVTSPLAGFTLGIQETRNTSTAIEQTAPGTEVSSTINTQRPVEDDTELQNLRAALGLMQGHNNMLHHDQQNL</sequence>
<organism evidence="2 3">
    <name type="scientific">Cannabis sativa</name>
    <name type="common">Hemp</name>
    <name type="synonym">Marijuana</name>
    <dbReference type="NCBI Taxonomy" id="3483"/>
    <lineage>
        <taxon>Eukaryota</taxon>
        <taxon>Viridiplantae</taxon>
        <taxon>Streptophyta</taxon>
        <taxon>Embryophyta</taxon>
        <taxon>Tracheophyta</taxon>
        <taxon>Spermatophyta</taxon>
        <taxon>Magnoliopsida</taxon>
        <taxon>eudicotyledons</taxon>
        <taxon>Gunneridae</taxon>
        <taxon>Pentapetalae</taxon>
        <taxon>rosids</taxon>
        <taxon>fabids</taxon>
        <taxon>Rosales</taxon>
        <taxon>Cannabaceae</taxon>
        <taxon>Cannabis</taxon>
    </lineage>
</organism>
<evidence type="ECO:0000313" key="3">
    <source>
        <dbReference type="Proteomes" id="UP000596661"/>
    </source>
</evidence>
<evidence type="ECO:0000313" key="2">
    <source>
        <dbReference type="EnsemblPlants" id="cds.evm.model.01.2101"/>
    </source>
</evidence>
<dbReference type="OMA" id="PCITIRR"/>
<dbReference type="Gramene" id="evm.model.01.2101">
    <property type="protein sequence ID" value="cds.evm.model.01.2101"/>
    <property type="gene ID" value="evm.TU.01.2101"/>
</dbReference>
<protein>
    <submittedName>
        <fullName evidence="2">Uncharacterized protein</fullName>
    </submittedName>
</protein>
<dbReference type="EnsemblPlants" id="evm.model.01.2101">
    <property type="protein sequence ID" value="cds.evm.model.01.2101"/>
    <property type="gene ID" value="evm.TU.01.2101"/>
</dbReference>
<name>A0A803NJQ5_CANSA</name>
<proteinExistence type="predicted"/>
<accession>A0A803NJQ5</accession>
<evidence type="ECO:0000256" key="1">
    <source>
        <dbReference type="SAM" id="MobiDB-lite"/>
    </source>
</evidence>
<dbReference type="EMBL" id="UZAU01000058">
    <property type="status" value="NOT_ANNOTATED_CDS"/>
    <property type="molecule type" value="Genomic_DNA"/>
</dbReference>
<dbReference type="AlphaFoldDB" id="A0A803NJQ5"/>